<dbReference type="PRINTS" id="PR00472">
    <property type="entry name" value="CASNKINASEII"/>
</dbReference>
<reference evidence="3" key="1">
    <citation type="submission" date="2006-10" db="EMBL/GenBank/DDBJ databases">
        <authorList>
            <person name="Amadeo P."/>
            <person name="Zhao Q."/>
            <person name="Wortman J."/>
            <person name="Fraser-Liggett C."/>
            <person name="Carlton J."/>
        </authorList>
    </citation>
    <scope>NUCLEOTIDE SEQUENCE</scope>
    <source>
        <strain evidence="3">G3</strain>
    </source>
</reference>
<name>A2DDS7_TRIV3</name>
<protein>
    <recommendedName>
        <fullName evidence="2">Casein kinase II subunit beta</fullName>
        <shortName evidence="2">CK II beta</shortName>
    </recommendedName>
</protein>
<dbReference type="InterPro" id="IPR035991">
    <property type="entry name" value="Casein_kinase_II_beta-like"/>
</dbReference>
<dbReference type="VEuPathDB" id="TrichDB:TVAG_198920"/>
<evidence type="ECO:0000313" key="4">
    <source>
        <dbReference type="Proteomes" id="UP000001542"/>
    </source>
</evidence>
<keyword evidence="4" id="KW-1185">Reference proteome</keyword>
<dbReference type="InterPro" id="IPR016149">
    <property type="entry name" value="Casein_kin_II_reg-sub_N"/>
</dbReference>
<dbReference type="RefSeq" id="XP_001582439.1">
    <property type="nucleotide sequence ID" value="XM_001582389.1"/>
</dbReference>
<comment type="similarity">
    <text evidence="1 2">Belongs to the casein kinase 2 subunit beta family.</text>
</comment>
<dbReference type="Proteomes" id="UP000001542">
    <property type="component" value="Unassembled WGS sequence"/>
</dbReference>
<dbReference type="Gene3D" id="2.20.25.20">
    <property type="match status" value="1"/>
</dbReference>
<dbReference type="InterPro" id="IPR000704">
    <property type="entry name" value="Casein_kinase_II_reg-sub"/>
</dbReference>
<dbReference type="VEuPathDB" id="TrichDB:TVAGG3_0999380"/>
<dbReference type="GO" id="GO:0005956">
    <property type="term" value="C:protein kinase CK2 complex"/>
    <property type="evidence" value="ECO:0000318"/>
    <property type="project" value="GO_Central"/>
</dbReference>
<reference evidence="3" key="2">
    <citation type="journal article" date="2007" name="Science">
        <title>Draft genome sequence of the sexually transmitted pathogen Trichomonas vaginalis.</title>
        <authorList>
            <person name="Carlton J.M."/>
            <person name="Hirt R.P."/>
            <person name="Silva J.C."/>
            <person name="Delcher A.L."/>
            <person name="Schatz M."/>
            <person name="Zhao Q."/>
            <person name="Wortman J.R."/>
            <person name="Bidwell S.L."/>
            <person name="Alsmark U.C.M."/>
            <person name="Besteiro S."/>
            <person name="Sicheritz-Ponten T."/>
            <person name="Noel C.J."/>
            <person name="Dacks J.B."/>
            <person name="Foster P.G."/>
            <person name="Simillion C."/>
            <person name="Van de Peer Y."/>
            <person name="Miranda-Saavedra D."/>
            <person name="Barton G.J."/>
            <person name="Westrop G.D."/>
            <person name="Mueller S."/>
            <person name="Dessi D."/>
            <person name="Fiori P.L."/>
            <person name="Ren Q."/>
            <person name="Paulsen I."/>
            <person name="Zhang H."/>
            <person name="Bastida-Corcuera F.D."/>
            <person name="Simoes-Barbosa A."/>
            <person name="Brown M.T."/>
            <person name="Hayes R.D."/>
            <person name="Mukherjee M."/>
            <person name="Okumura C.Y."/>
            <person name="Schneider R."/>
            <person name="Smith A.J."/>
            <person name="Vanacova S."/>
            <person name="Villalvazo M."/>
            <person name="Haas B.J."/>
            <person name="Pertea M."/>
            <person name="Feldblyum T.V."/>
            <person name="Utterback T.R."/>
            <person name="Shu C.L."/>
            <person name="Osoegawa K."/>
            <person name="de Jong P.J."/>
            <person name="Hrdy I."/>
            <person name="Horvathova L."/>
            <person name="Zubacova Z."/>
            <person name="Dolezal P."/>
            <person name="Malik S.B."/>
            <person name="Logsdon J.M. Jr."/>
            <person name="Henze K."/>
            <person name="Gupta A."/>
            <person name="Wang C.C."/>
            <person name="Dunne R.L."/>
            <person name="Upcroft J.A."/>
            <person name="Upcroft P."/>
            <person name="White O."/>
            <person name="Salzberg S.L."/>
            <person name="Tang P."/>
            <person name="Chiu C.-H."/>
            <person name="Lee Y.-S."/>
            <person name="Embley T.M."/>
            <person name="Coombs G.H."/>
            <person name="Mottram J.C."/>
            <person name="Tachezy J."/>
            <person name="Fraser-Liggett C.M."/>
            <person name="Johnson P.J."/>
        </authorList>
    </citation>
    <scope>NUCLEOTIDE SEQUENCE [LARGE SCALE GENOMIC DNA]</scope>
    <source>
        <strain evidence="3">G3</strain>
    </source>
</reference>
<dbReference type="OrthoDB" id="3971593at2759"/>
<dbReference type="FunFam" id="1.10.1820.10:FF:000006">
    <property type="entry name" value="Casein kinase II subunit beta"/>
    <property type="match status" value="1"/>
</dbReference>
<dbReference type="GO" id="GO:0019887">
    <property type="term" value="F:protein kinase regulator activity"/>
    <property type="evidence" value="ECO:0000318"/>
    <property type="project" value="GO_Central"/>
</dbReference>
<evidence type="ECO:0000256" key="1">
    <source>
        <dbReference type="ARBA" id="ARBA00006941"/>
    </source>
</evidence>
<gene>
    <name evidence="3" type="ORF">TVAG_198920</name>
</gene>
<dbReference type="OMA" id="WIHWFCK"/>
<dbReference type="SUPFAM" id="SSF57798">
    <property type="entry name" value="Casein kinase II beta subunit"/>
    <property type="match status" value="1"/>
</dbReference>
<sequence length="252" mass="29438">MRGSAKFKPRITKTEKFYIYAGPCDNCPPSVEPWVMQFCSMPENKWYAKIDRNWLIDPFNQYGLEEILPNFDLALDMITDEHSKKWIYLTDQNISAVLVQAKHLYGMLHARYITQSPGLKQMKEKYNEELFGTCPRVNCDNAKLLPIGTTFRVKHHSVKLFCPCCYDIYKAPRKVALDGAHFGSAFPHIFLASYPALDMHSKFKQFDIHMFGLKLNRNSLPAFIPHERNVHQHDIYSDYDEEEEEEDESDDN</sequence>
<evidence type="ECO:0000256" key="2">
    <source>
        <dbReference type="RuleBase" id="RU361268"/>
    </source>
</evidence>
<dbReference type="SMR" id="A2DDS7"/>
<dbReference type="STRING" id="5722.A2DDS7"/>
<dbReference type="EMBL" id="DS113190">
    <property type="protein sequence ID" value="EAY21453.1"/>
    <property type="molecule type" value="Genomic_DNA"/>
</dbReference>
<dbReference type="KEGG" id="tva:5467001"/>
<dbReference type="eggNOG" id="KOG3092">
    <property type="taxonomic scope" value="Eukaryota"/>
</dbReference>
<evidence type="ECO:0000313" key="3">
    <source>
        <dbReference type="EMBL" id="EAY21453.1"/>
    </source>
</evidence>
<dbReference type="SMART" id="SM01085">
    <property type="entry name" value="CK_II_beta"/>
    <property type="match status" value="1"/>
</dbReference>
<proteinExistence type="inferred from homology"/>
<dbReference type="Gene3D" id="1.10.1820.10">
    <property type="entry name" value="protein kinase ck2 holoenzyme, chain C, domain 1"/>
    <property type="match status" value="1"/>
</dbReference>
<dbReference type="AlphaFoldDB" id="A2DDS7"/>
<comment type="subunit">
    <text evidence="2">Tetramer of two alpha and two beta subunits.</text>
</comment>
<dbReference type="GO" id="GO:0005737">
    <property type="term" value="C:cytoplasm"/>
    <property type="evidence" value="ECO:0000318"/>
    <property type="project" value="GO_Central"/>
</dbReference>
<dbReference type="PANTHER" id="PTHR11740:SF0">
    <property type="entry name" value="CASEIN KINASE II SUBUNIT BETA"/>
    <property type="match status" value="1"/>
</dbReference>
<dbReference type="PROSITE" id="PS01101">
    <property type="entry name" value="CK2_BETA"/>
    <property type="match status" value="1"/>
</dbReference>
<dbReference type="Pfam" id="PF01214">
    <property type="entry name" value="CK_II_beta"/>
    <property type="match status" value="1"/>
</dbReference>
<organism evidence="3 4">
    <name type="scientific">Trichomonas vaginalis (strain ATCC PRA-98 / G3)</name>
    <dbReference type="NCBI Taxonomy" id="412133"/>
    <lineage>
        <taxon>Eukaryota</taxon>
        <taxon>Metamonada</taxon>
        <taxon>Parabasalia</taxon>
        <taxon>Trichomonadida</taxon>
        <taxon>Trichomonadidae</taxon>
        <taxon>Trichomonas</taxon>
    </lineage>
</organism>
<dbReference type="InParanoid" id="A2DDS7"/>
<dbReference type="PANTHER" id="PTHR11740">
    <property type="entry name" value="CASEIN KINASE II SUBUNIT BETA"/>
    <property type="match status" value="1"/>
</dbReference>
<dbReference type="FunFam" id="2.20.25.20:FF:000001">
    <property type="entry name" value="Casein kinase II subunit beta"/>
    <property type="match status" value="1"/>
</dbReference>
<accession>A2DDS7</accession>